<feature type="region of interest" description="Disordered" evidence="1">
    <location>
        <begin position="90"/>
        <end position="113"/>
    </location>
</feature>
<keyword evidence="3" id="KW-1185">Reference proteome</keyword>
<sequence length="113" mass="12946">MNGKHMPTISLWSPEEGAREHRVTTWPELRDKTGLRQLDRLDHNDKVELLALVEADTTPENPLLSTLLVTDDDNTSLNLHRDISRLLGRPLPSSDTDLIDQLAHDRNQLHDQR</sequence>
<accession>A0ABV3CM00</accession>
<name>A0ABV3CM00_9ACTN</name>
<comment type="caution">
    <text evidence="2">The sequence shown here is derived from an EMBL/GenBank/DDBJ whole genome shotgun (WGS) entry which is preliminary data.</text>
</comment>
<organism evidence="2 3">
    <name type="scientific">Streptomyces narbonensis</name>
    <dbReference type="NCBI Taxonomy" id="67333"/>
    <lineage>
        <taxon>Bacteria</taxon>
        <taxon>Bacillati</taxon>
        <taxon>Actinomycetota</taxon>
        <taxon>Actinomycetes</taxon>
        <taxon>Kitasatosporales</taxon>
        <taxon>Streptomycetaceae</taxon>
        <taxon>Streptomyces</taxon>
    </lineage>
</organism>
<proteinExistence type="predicted"/>
<evidence type="ECO:0000256" key="1">
    <source>
        <dbReference type="SAM" id="MobiDB-lite"/>
    </source>
</evidence>
<reference evidence="2 3" key="1">
    <citation type="submission" date="2024-06" db="EMBL/GenBank/DDBJ databases">
        <title>The Natural Products Discovery Center: Release of the First 8490 Sequenced Strains for Exploring Actinobacteria Biosynthetic Diversity.</title>
        <authorList>
            <person name="Kalkreuter E."/>
            <person name="Kautsar S.A."/>
            <person name="Yang D."/>
            <person name="Bader C.D."/>
            <person name="Teijaro C.N."/>
            <person name="Fluegel L."/>
            <person name="Davis C.M."/>
            <person name="Simpson J.R."/>
            <person name="Lauterbach L."/>
            <person name="Steele A.D."/>
            <person name="Gui C."/>
            <person name="Meng S."/>
            <person name="Li G."/>
            <person name="Viehrig K."/>
            <person name="Ye F."/>
            <person name="Su P."/>
            <person name="Kiefer A.F."/>
            <person name="Nichols A."/>
            <person name="Cepeda A.J."/>
            <person name="Yan W."/>
            <person name="Fan B."/>
            <person name="Jiang Y."/>
            <person name="Adhikari A."/>
            <person name="Zheng C.-J."/>
            <person name="Schuster L."/>
            <person name="Cowan T.M."/>
            <person name="Smanski M.J."/>
            <person name="Chevrette M.G."/>
            <person name="De Carvalho L.P.S."/>
            <person name="Shen B."/>
        </authorList>
    </citation>
    <scope>NUCLEOTIDE SEQUENCE [LARGE SCALE GENOMIC DNA]</scope>
    <source>
        <strain evidence="2 3">NPDC045974</strain>
    </source>
</reference>
<feature type="compositionally biased region" description="Basic and acidic residues" evidence="1">
    <location>
        <begin position="102"/>
        <end position="113"/>
    </location>
</feature>
<evidence type="ECO:0000313" key="3">
    <source>
        <dbReference type="Proteomes" id="UP001551329"/>
    </source>
</evidence>
<gene>
    <name evidence="2" type="ORF">AB0A88_37680</name>
</gene>
<evidence type="ECO:0000313" key="2">
    <source>
        <dbReference type="EMBL" id="MEU7075811.1"/>
    </source>
</evidence>
<dbReference type="RefSeq" id="WP_358478238.1">
    <property type="nucleotide sequence ID" value="NZ_JBEZAE010000047.1"/>
</dbReference>
<dbReference type="EMBL" id="JBEZAE010000047">
    <property type="protein sequence ID" value="MEU7075811.1"/>
    <property type="molecule type" value="Genomic_DNA"/>
</dbReference>
<protein>
    <submittedName>
        <fullName evidence="2">Uncharacterized protein</fullName>
    </submittedName>
</protein>
<dbReference type="Proteomes" id="UP001551329">
    <property type="component" value="Unassembled WGS sequence"/>
</dbReference>